<reference evidence="13 14" key="1">
    <citation type="submission" date="2010-05" db="EMBL/GenBank/DDBJ databases">
        <title>The Genome Sequence of Thecamonas trahens ATCC 50062.</title>
        <authorList>
            <consortium name="The Broad Institute Genome Sequencing Platform"/>
            <person name="Russ C."/>
            <person name="Cuomo C."/>
            <person name="Shea T."/>
            <person name="Young S.K."/>
            <person name="Zeng Q."/>
            <person name="Koehrsen M."/>
            <person name="Haas B."/>
            <person name="Borodovsky M."/>
            <person name="Guigo R."/>
            <person name="Alvarado L."/>
            <person name="Berlin A."/>
            <person name="Bochicchio J."/>
            <person name="Borenstein D."/>
            <person name="Chapman S."/>
            <person name="Chen Z."/>
            <person name="Freedman E."/>
            <person name="Gellesch M."/>
            <person name="Goldberg J."/>
            <person name="Griggs A."/>
            <person name="Gujja S."/>
            <person name="Heilman E."/>
            <person name="Heiman D."/>
            <person name="Hepburn T."/>
            <person name="Howarth C."/>
            <person name="Jen D."/>
            <person name="Larson L."/>
            <person name="Mehta T."/>
            <person name="Park D."/>
            <person name="Pearson M."/>
            <person name="Roberts A."/>
            <person name="Saif S."/>
            <person name="Shenoy N."/>
            <person name="Sisk P."/>
            <person name="Stolte C."/>
            <person name="Sykes S."/>
            <person name="Thomson T."/>
            <person name="Walk T."/>
            <person name="White J."/>
            <person name="Yandava C."/>
            <person name="Burger G."/>
            <person name="Gray M.W."/>
            <person name="Holland P.W.H."/>
            <person name="King N."/>
            <person name="Lang F.B.F."/>
            <person name="Roger A.J."/>
            <person name="Ruiz-Trillo I."/>
            <person name="Lander E."/>
            <person name="Nusbaum C."/>
        </authorList>
    </citation>
    <scope>NUCLEOTIDE SEQUENCE [LARGE SCALE GENOMIC DNA]</scope>
    <source>
        <strain evidence="13 14">ATCC 50062</strain>
    </source>
</reference>
<dbReference type="GO" id="GO:0006629">
    <property type="term" value="P:lipid metabolic process"/>
    <property type="evidence" value="ECO:0007669"/>
    <property type="project" value="UniProtKB-KW"/>
</dbReference>
<name>A0A0L0DV76_THETB</name>
<dbReference type="Gene3D" id="3.10.120.10">
    <property type="entry name" value="Cytochrome b5-like heme/steroid binding domain"/>
    <property type="match status" value="1"/>
</dbReference>
<dbReference type="Pfam" id="PF00487">
    <property type="entry name" value="FA_desaturase"/>
    <property type="match status" value="1"/>
</dbReference>
<dbReference type="SMART" id="SM01117">
    <property type="entry name" value="Cyt-b5"/>
    <property type="match status" value="1"/>
</dbReference>
<evidence type="ECO:0000256" key="7">
    <source>
        <dbReference type="ARBA" id="ARBA00023002"/>
    </source>
</evidence>
<evidence type="ECO:0000256" key="11">
    <source>
        <dbReference type="SAM" id="Phobius"/>
    </source>
</evidence>
<dbReference type="STRING" id="461836.A0A0L0DV76"/>
<evidence type="ECO:0000313" key="14">
    <source>
        <dbReference type="Proteomes" id="UP000054408"/>
    </source>
</evidence>
<evidence type="ECO:0000256" key="3">
    <source>
        <dbReference type="ARBA" id="ARBA00022617"/>
    </source>
</evidence>
<dbReference type="OrthoDB" id="260091at2759"/>
<evidence type="ECO:0000256" key="6">
    <source>
        <dbReference type="ARBA" id="ARBA00022989"/>
    </source>
</evidence>
<keyword evidence="7" id="KW-0560">Oxidoreductase</keyword>
<comment type="subcellular location">
    <subcellularLocation>
        <location evidence="1">Membrane</location>
        <topology evidence="1">Multi-pass membrane protein</topology>
    </subcellularLocation>
</comment>
<evidence type="ECO:0000259" key="12">
    <source>
        <dbReference type="PROSITE" id="PS50255"/>
    </source>
</evidence>
<feature type="transmembrane region" description="Helical" evidence="11">
    <location>
        <begin position="290"/>
        <end position="308"/>
    </location>
</feature>
<evidence type="ECO:0000256" key="4">
    <source>
        <dbReference type="ARBA" id="ARBA00022692"/>
    </source>
</evidence>
<dbReference type="InterPro" id="IPR001199">
    <property type="entry name" value="Cyt_B5-like_heme/steroid-bd"/>
</dbReference>
<gene>
    <name evidence="13" type="ORF">AMSG_11106</name>
</gene>
<feature type="transmembrane region" description="Helical" evidence="11">
    <location>
        <begin position="254"/>
        <end position="278"/>
    </location>
</feature>
<dbReference type="InterPro" id="IPR012171">
    <property type="entry name" value="Fatty_acid_desaturase"/>
</dbReference>
<dbReference type="InterPro" id="IPR005804">
    <property type="entry name" value="FA_desaturase_dom"/>
</dbReference>
<feature type="domain" description="Cytochrome b5 heme-binding" evidence="12">
    <location>
        <begin position="14"/>
        <end position="88"/>
    </location>
</feature>
<proteinExistence type="inferred from homology"/>
<feature type="transmembrane region" description="Helical" evidence="11">
    <location>
        <begin position="135"/>
        <end position="158"/>
    </location>
</feature>
<keyword evidence="10 11" id="KW-0472">Membrane</keyword>
<dbReference type="GeneID" id="25569168"/>
<keyword evidence="9" id="KW-0443">Lipid metabolism</keyword>
<feature type="transmembrane region" description="Helical" evidence="11">
    <location>
        <begin position="178"/>
        <end position="201"/>
    </location>
</feature>
<dbReference type="GO" id="GO:0020037">
    <property type="term" value="F:heme binding"/>
    <property type="evidence" value="ECO:0007669"/>
    <property type="project" value="InterPro"/>
</dbReference>
<dbReference type="PRINTS" id="PR00363">
    <property type="entry name" value="CYTOCHROMEB5"/>
</dbReference>
<keyword evidence="5" id="KW-0479">Metal-binding</keyword>
<keyword evidence="14" id="KW-1185">Reference proteome</keyword>
<sequence>MPPTAMDTSAAAVPSVITMKDVARHNHKDDCWIVIEGKVYDATQFLEEHPGGRVLATWAGSDATEAFEAFHSEEAQDMLSSFFVGPLADPAKVPLLEDFHKLKLEFAAEGLFEPSYAYFTFKVLFNLGMLAATVWAMWALGGGMASAIVGAVSVAVFWQQCGWLSHDFLHHQVFDDRWYGHAMGYFLGNVLQGFSVTWWVLKHSTHHAIPNVMAGVRDGDPDAQTMPLLAWADAFLEGELEDGMPPFLIRYQHITFLPLLCVARISWVIQSLLTALGSDEVPPHRRTTEVLTLVVHYAYYAAMAYFLLDSWKEMMVFVLLSQAVAGLCLGTVFTINHNSMEMLDSDAINHTNFVAMQYRTTRNISPSFIGDWFTGGLSYQIEHHLFPTLPRHRFKAIAPRVEALAAKHGLVYQHIGFFAGLIDVIRCLRRVATNHMKAD</sequence>
<evidence type="ECO:0000256" key="8">
    <source>
        <dbReference type="ARBA" id="ARBA00023004"/>
    </source>
</evidence>
<evidence type="ECO:0000256" key="10">
    <source>
        <dbReference type="ARBA" id="ARBA00023136"/>
    </source>
</evidence>
<evidence type="ECO:0000313" key="13">
    <source>
        <dbReference type="EMBL" id="KNC55443.1"/>
    </source>
</evidence>
<comment type="similarity">
    <text evidence="2">Belongs to the fatty acid desaturase type 1 family.</text>
</comment>
<dbReference type="PROSITE" id="PS00191">
    <property type="entry name" value="CYTOCHROME_B5_1"/>
    <property type="match status" value="1"/>
</dbReference>
<dbReference type="GO" id="GO:0016717">
    <property type="term" value="F:oxidoreductase activity, acting on paired donors, with oxidation of a pair of donors resulting in the reduction of molecular oxygen to two molecules of water"/>
    <property type="evidence" value="ECO:0007669"/>
    <property type="project" value="TreeGrafter"/>
</dbReference>
<accession>A0A0L0DV76</accession>
<protein>
    <submittedName>
        <fullName evidence="13">Delta6 fatty acid desaturase</fullName>
    </submittedName>
</protein>
<dbReference type="AlphaFoldDB" id="A0A0L0DV76"/>
<dbReference type="EMBL" id="GL349501">
    <property type="protein sequence ID" value="KNC55443.1"/>
    <property type="molecule type" value="Genomic_DNA"/>
</dbReference>
<dbReference type="eggNOG" id="KOG4232">
    <property type="taxonomic scope" value="Eukaryota"/>
</dbReference>
<evidence type="ECO:0000256" key="1">
    <source>
        <dbReference type="ARBA" id="ARBA00004141"/>
    </source>
</evidence>
<dbReference type="CDD" id="cd03506">
    <property type="entry name" value="Delta6-FADS-like"/>
    <property type="match status" value="1"/>
</dbReference>
<dbReference type="RefSeq" id="XP_013752980.1">
    <property type="nucleotide sequence ID" value="XM_013897526.1"/>
</dbReference>
<keyword evidence="6 11" id="KW-1133">Transmembrane helix</keyword>
<evidence type="ECO:0000256" key="9">
    <source>
        <dbReference type="ARBA" id="ARBA00023098"/>
    </source>
</evidence>
<dbReference type="GO" id="GO:0046872">
    <property type="term" value="F:metal ion binding"/>
    <property type="evidence" value="ECO:0007669"/>
    <property type="project" value="UniProtKB-KW"/>
</dbReference>
<dbReference type="InterPro" id="IPR036400">
    <property type="entry name" value="Cyt_B5-like_heme/steroid_sf"/>
</dbReference>
<dbReference type="PIRSF" id="PIRSF015921">
    <property type="entry name" value="FA_sphinglp_des"/>
    <property type="match status" value="1"/>
</dbReference>
<dbReference type="FunFam" id="3.10.120.10:FF:000007">
    <property type="entry name" value="Sulfite oxidase, mitochondrial"/>
    <property type="match status" value="1"/>
</dbReference>
<keyword evidence="4 11" id="KW-0812">Transmembrane</keyword>
<keyword evidence="8" id="KW-0408">Iron</keyword>
<feature type="transmembrane region" description="Helical" evidence="11">
    <location>
        <begin position="315"/>
        <end position="335"/>
    </location>
</feature>
<dbReference type="PANTHER" id="PTHR19353">
    <property type="entry name" value="FATTY ACID DESATURASE 2"/>
    <property type="match status" value="1"/>
</dbReference>
<dbReference type="SUPFAM" id="SSF55856">
    <property type="entry name" value="Cytochrome b5-like heme/steroid binding domain"/>
    <property type="match status" value="1"/>
</dbReference>
<keyword evidence="3" id="KW-0349">Heme</keyword>
<evidence type="ECO:0000256" key="5">
    <source>
        <dbReference type="ARBA" id="ARBA00022723"/>
    </source>
</evidence>
<dbReference type="Pfam" id="PF00173">
    <property type="entry name" value="Cyt-b5"/>
    <property type="match status" value="1"/>
</dbReference>
<dbReference type="OMA" id="QWWKNKH"/>
<dbReference type="PANTHER" id="PTHR19353:SF88">
    <property type="entry name" value="DELTA(5) FATTY ACID DESATURASE FAT-4"/>
    <property type="match status" value="1"/>
</dbReference>
<dbReference type="PROSITE" id="PS50255">
    <property type="entry name" value="CYTOCHROME_B5_2"/>
    <property type="match status" value="1"/>
</dbReference>
<dbReference type="GO" id="GO:0016020">
    <property type="term" value="C:membrane"/>
    <property type="evidence" value="ECO:0007669"/>
    <property type="project" value="UniProtKB-SubCell"/>
</dbReference>
<dbReference type="Proteomes" id="UP000054408">
    <property type="component" value="Unassembled WGS sequence"/>
</dbReference>
<organism evidence="13 14">
    <name type="scientific">Thecamonas trahens ATCC 50062</name>
    <dbReference type="NCBI Taxonomy" id="461836"/>
    <lineage>
        <taxon>Eukaryota</taxon>
        <taxon>Apusozoa</taxon>
        <taxon>Apusomonadida</taxon>
        <taxon>Apusomonadidae</taxon>
        <taxon>Thecamonas</taxon>
    </lineage>
</organism>
<evidence type="ECO:0000256" key="2">
    <source>
        <dbReference type="ARBA" id="ARBA00009295"/>
    </source>
</evidence>
<dbReference type="InterPro" id="IPR018506">
    <property type="entry name" value="Cyt_B5_heme-BS"/>
</dbReference>